<evidence type="ECO:0000256" key="1">
    <source>
        <dbReference type="SAM" id="MobiDB-lite"/>
    </source>
</evidence>
<name>A0A8S5LWV6_9CAUD</name>
<protein>
    <submittedName>
        <fullName evidence="2">Uncharacterized protein</fullName>
    </submittedName>
</protein>
<feature type="region of interest" description="Disordered" evidence="1">
    <location>
        <begin position="1"/>
        <end position="38"/>
    </location>
</feature>
<sequence>MNQEKAESSNLSISIFSRTGGEGSHNRHPLGFGRPPHI</sequence>
<proteinExistence type="predicted"/>
<dbReference type="EMBL" id="BK014761">
    <property type="protein sequence ID" value="DAD74525.1"/>
    <property type="molecule type" value="Genomic_DNA"/>
</dbReference>
<organism evidence="2">
    <name type="scientific">Siphoviridae sp. ctPL34</name>
    <dbReference type="NCBI Taxonomy" id="2826322"/>
    <lineage>
        <taxon>Viruses</taxon>
        <taxon>Duplodnaviria</taxon>
        <taxon>Heunggongvirae</taxon>
        <taxon>Uroviricota</taxon>
        <taxon>Caudoviricetes</taxon>
    </lineage>
</organism>
<feature type="compositionally biased region" description="Polar residues" evidence="1">
    <location>
        <begin position="8"/>
        <end position="17"/>
    </location>
</feature>
<accession>A0A8S5LWV6</accession>
<reference evidence="2" key="1">
    <citation type="journal article" date="2021" name="Proc. Natl. Acad. Sci. U.S.A.">
        <title>A Catalog of Tens of Thousands of Viruses from Human Metagenomes Reveals Hidden Associations with Chronic Diseases.</title>
        <authorList>
            <person name="Tisza M.J."/>
            <person name="Buck C.B."/>
        </authorList>
    </citation>
    <scope>NUCLEOTIDE SEQUENCE</scope>
    <source>
        <strain evidence="2">CtPL34</strain>
    </source>
</reference>
<evidence type="ECO:0000313" key="2">
    <source>
        <dbReference type="EMBL" id="DAD74525.1"/>
    </source>
</evidence>